<evidence type="ECO:0000313" key="6">
    <source>
        <dbReference type="EMBL" id="KHT65326.1"/>
    </source>
</evidence>
<dbReference type="Pfam" id="PF00126">
    <property type="entry name" value="HTH_1"/>
    <property type="match status" value="1"/>
</dbReference>
<dbReference type="CDD" id="cd08422">
    <property type="entry name" value="PBP2_CrgA_like"/>
    <property type="match status" value="1"/>
</dbReference>
<sequence>MDIEAVKMFALLAKKLNYTETAKALDVSQPTLSRKIKALEQDLNVTLVHRRGNNISLTPQGEAFLESATKILDLIDHTVEQLHVERKGISGQLRIGCLHPMARFLTKFFLPSFHEKHPNIHIHFHTLTPCTLTLFEDVDLMIAPFWLSDESVVCRKVSTFVRCCYASPAYLKKQGVPQFVHDLELHQCITQTNTPNVERYWNLQNRDGNKRQVEVSGDMTTNSIDIAINLALGGFGIGLIPANQVREYVESGELVRLFDGNWFEQGELFILYKQSLHTPQRYKVFIEEFEAFHYQWGSGLHNLE</sequence>
<dbReference type="PROSITE" id="PS50931">
    <property type="entry name" value="HTH_LYSR"/>
    <property type="match status" value="1"/>
</dbReference>
<organism evidence="6 7">
    <name type="scientific">Photobacterium gaetbulicola</name>
    <dbReference type="NCBI Taxonomy" id="1295392"/>
    <lineage>
        <taxon>Bacteria</taxon>
        <taxon>Pseudomonadati</taxon>
        <taxon>Pseudomonadota</taxon>
        <taxon>Gammaproteobacteria</taxon>
        <taxon>Vibrionales</taxon>
        <taxon>Vibrionaceae</taxon>
        <taxon>Photobacterium</taxon>
    </lineage>
</organism>
<dbReference type="Gene3D" id="3.40.190.290">
    <property type="match status" value="1"/>
</dbReference>
<feature type="domain" description="HTH lysR-type" evidence="5">
    <location>
        <begin position="1"/>
        <end position="58"/>
    </location>
</feature>
<accession>A0A0B9H340</accession>
<evidence type="ECO:0000256" key="4">
    <source>
        <dbReference type="ARBA" id="ARBA00023163"/>
    </source>
</evidence>
<dbReference type="GO" id="GO:0043565">
    <property type="term" value="F:sequence-specific DNA binding"/>
    <property type="evidence" value="ECO:0007669"/>
    <property type="project" value="TreeGrafter"/>
</dbReference>
<dbReference type="FunFam" id="1.10.10.10:FF:000001">
    <property type="entry name" value="LysR family transcriptional regulator"/>
    <property type="match status" value="1"/>
</dbReference>
<keyword evidence="3" id="KW-0238">DNA-binding</keyword>
<dbReference type="GO" id="GO:0006351">
    <property type="term" value="P:DNA-templated transcription"/>
    <property type="evidence" value="ECO:0007669"/>
    <property type="project" value="TreeGrafter"/>
</dbReference>
<keyword evidence="2" id="KW-0805">Transcription regulation</keyword>
<dbReference type="InterPro" id="IPR000847">
    <property type="entry name" value="LysR_HTH_N"/>
</dbReference>
<name>A0A0B9H340_9GAMM</name>
<dbReference type="SUPFAM" id="SSF46785">
    <property type="entry name" value="Winged helix' DNA-binding domain"/>
    <property type="match status" value="1"/>
</dbReference>
<dbReference type="SUPFAM" id="SSF53850">
    <property type="entry name" value="Periplasmic binding protein-like II"/>
    <property type="match status" value="1"/>
</dbReference>
<evidence type="ECO:0000256" key="1">
    <source>
        <dbReference type="ARBA" id="ARBA00009437"/>
    </source>
</evidence>
<gene>
    <name evidence="6" type="ORF">RJ45_01680</name>
</gene>
<dbReference type="PRINTS" id="PR00039">
    <property type="entry name" value="HTHLYSR"/>
</dbReference>
<evidence type="ECO:0000256" key="3">
    <source>
        <dbReference type="ARBA" id="ARBA00023125"/>
    </source>
</evidence>
<protein>
    <submittedName>
        <fullName evidence="6">LysR family transcriptional regulator</fullName>
    </submittedName>
</protein>
<comment type="similarity">
    <text evidence="1">Belongs to the LysR transcriptional regulatory family.</text>
</comment>
<reference evidence="6 7" key="1">
    <citation type="submission" date="2014-12" db="EMBL/GenBank/DDBJ databases">
        <title>Genome sequencing of Photobacterium gaetbulicola AD005a.</title>
        <authorList>
            <person name="Adrian T.G.S."/>
            <person name="Chan K.G."/>
        </authorList>
    </citation>
    <scope>NUCLEOTIDE SEQUENCE [LARGE SCALE GENOMIC DNA]</scope>
    <source>
        <strain evidence="6 7">AD005a</strain>
    </source>
</reference>
<dbReference type="InterPro" id="IPR036390">
    <property type="entry name" value="WH_DNA-bd_sf"/>
</dbReference>
<evidence type="ECO:0000259" key="5">
    <source>
        <dbReference type="PROSITE" id="PS50931"/>
    </source>
</evidence>
<dbReference type="GO" id="GO:0003700">
    <property type="term" value="F:DNA-binding transcription factor activity"/>
    <property type="evidence" value="ECO:0007669"/>
    <property type="project" value="InterPro"/>
</dbReference>
<comment type="caution">
    <text evidence="6">The sequence shown here is derived from an EMBL/GenBank/DDBJ whole genome shotgun (WGS) entry which is preliminary data.</text>
</comment>
<dbReference type="EMBL" id="JWLZ01000014">
    <property type="protein sequence ID" value="KHT65326.1"/>
    <property type="molecule type" value="Genomic_DNA"/>
</dbReference>
<dbReference type="RefSeq" id="WP_039457075.1">
    <property type="nucleotide sequence ID" value="NZ_JWLZ01000014.1"/>
</dbReference>
<evidence type="ECO:0000313" key="7">
    <source>
        <dbReference type="Proteomes" id="UP000031278"/>
    </source>
</evidence>
<dbReference type="Proteomes" id="UP000031278">
    <property type="component" value="Unassembled WGS sequence"/>
</dbReference>
<dbReference type="InterPro" id="IPR036388">
    <property type="entry name" value="WH-like_DNA-bd_sf"/>
</dbReference>
<keyword evidence="4" id="KW-0804">Transcription</keyword>
<dbReference type="Pfam" id="PF03466">
    <property type="entry name" value="LysR_substrate"/>
    <property type="match status" value="1"/>
</dbReference>
<dbReference type="InterPro" id="IPR058163">
    <property type="entry name" value="LysR-type_TF_proteobact-type"/>
</dbReference>
<proteinExistence type="inferred from homology"/>
<dbReference type="PANTHER" id="PTHR30537:SF5">
    <property type="entry name" value="HTH-TYPE TRANSCRIPTIONAL ACTIVATOR TTDR-RELATED"/>
    <property type="match status" value="1"/>
</dbReference>
<dbReference type="PANTHER" id="PTHR30537">
    <property type="entry name" value="HTH-TYPE TRANSCRIPTIONAL REGULATOR"/>
    <property type="match status" value="1"/>
</dbReference>
<dbReference type="Gene3D" id="1.10.10.10">
    <property type="entry name" value="Winged helix-like DNA-binding domain superfamily/Winged helix DNA-binding domain"/>
    <property type="match status" value="1"/>
</dbReference>
<dbReference type="AlphaFoldDB" id="A0A0B9H340"/>
<evidence type="ECO:0000256" key="2">
    <source>
        <dbReference type="ARBA" id="ARBA00023015"/>
    </source>
</evidence>
<dbReference type="InterPro" id="IPR005119">
    <property type="entry name" value="LysR_subst-bd"/>
</dbReference>